<dbReference type="PhylomeDB" id="A0A060TCR4"/>
<organism evidence="2">
    <name type="scientific">Blastobotrys adeninivorans</name>
    <name type="common">Yeast</name>
    <name type="synonym">Arxula adeninivorans</name>
    <dbReference type="NCBI Taxonomy" id="409370"/>
    <lineage>
        <taxon>Eukaryota</taxon>
        <taxon>Fungi</taxon>
        <taxon>Dikarya</taxon>
        <taxon>Ascomycota</taxon>
        <taxon>Saccharomycotina</taxon>
        <taxon>Dipodascomycetes</taxon>
        <taxon>Dipodascales</taxon>
        <taxon>Trichomonascaceae</taxon>
        <taxon>Blastobotrys</taxon>
    </lineage>
</organism>
<dbReference type="Gene3D" id="3.40.50.1820">
    <property type="entry name" value="alpha/beta hydrolase"/>
    <property type="match status" value="1"/>
</dbReference>
<dbReference type="SUPFAM" id="SSF53474">
    <property type="entry name" value="alpha/beta-Hydrolases"/>
    <property type="match status" value="1"/>
</dbReference>
<dbReference type="InterPro" id="IPR000073">
    <property type="entry name" value="AB_hydrolase_1"/>
</dbReference>
<dbReference type="PANTHER" id="PTHR43194:SF2">
    <property type="entry name" value="PEROXISOMAL MEMBRANE PROTEIN LPX1"/>
    <property type="match status" value="1"/>
</dbReference>
<protein>
    <submittedName>
        <fullName evidence="2">ARAD1B18260p</fullName>
    </submittedName>
</protein>
<name>A0A060TCR4_BLAAD</name>
<evidence type="ECO:0000259" key="1">
    <source>
        <dbReference type="Pfam" id="PF00561"/>
    </source>
</evidence>
<proteinExistence type="predicted"/>
<dbReference type="InterPro" id="IPR029058">
    <property type="entry name" value="AB_hydrolase_fold"/>
</dbReference>
<feature type="domain" description="AB hydrolase-1" evidence="1">
    <location>
        <begin position="40"/>
        <end position="183"/>
    </location>
</feature>
<evidence type="ECO:0000313" key="2">
    <source>
        <dbReference type="EMBL" id="CDP36667.1"/>
    </source>
</evidence>
<gene>
    <name evidence="2" type="ORF">GNLVRS02_ARAD1B18260g</name>
</gene>
<dbReference type="AlphaFoldDB" id="A0A060TCR4"/>
<dbReference type="PANTHER" id="PTHR43194">
    <property type="entry name" value="HYDROLASE ALPHA/BETA FOLD FAMILY"/>
    <property type="match status" value="1"/>
</dbReference>
<dbReference type="EMBL" id="HG937692">
    <property type="protein sequence ID" value="CDP36667.1"/>
    <property type="molecule type" value="Genomic_DNA"/>
</dbReference>
<accession>A0A060TCR4</accession>
<dbReference type="Pfam" id="PF00561">
    <property type="entry name" value="Abhydrolase_1"/>
    <property type="match status" value="1"/>
</dbReference>
<reference evidence="2" key="2">
    <citation type="submission" date="2014-06" db="EMBL/GenBank/DDBJ databases">
        <title>The complete genome of Blastobotrys (Arxula) adeninivorans LS3 - a yeast of biotechnological interest.</title>
        <authorList>
            <person name="Kunze G."/>
            <person name="Gaillardin C."/>
            <person name="Czernicka M."/>
            <person name="Durrens P."/>
            <person name="Martin T."/>
            <person name="Boer E."/>
            <person name="Gabaldon T."/>
            <person name="Cruz J."/>
            <person name="Talla E."/>
            <person name="Marck C."/>
            <person name="Goffeau A."/>
            <person name="Barbe V."/>
            <person name="Baret P."/>
            <person name="Baronian K."/>
            <person name="Beier S."/>
            <person name="Bleykasten C."/>
            <person name="Bode R."/>
            <person name="Casaregola S."/>
            <person name="Despons L."/>
            <person name="Fairhead C."/>
            <person name="Giersberg M."/>
            <person name="Gierski P."/>
            <person name="Hahnel U."/>
            <person name="Hartmann A."/>
            <person name="Jankowska D."/>
            <person name="Jubin C."/>
            <person name="Jung P."/>
            <person name="Lafontaine I."/>
            <person name="Leh-Louis V."/>
            <person name="Lemaire M."/>
            <person name="Marcet-Houben M."/>
            <person name="Mascher M."/>
            <person name="Morel G."/>
            <person name="Richard G.-F."/>
            <person name="Riechen J."/>
            <person name="Sacerdot C."/>
            <person name="Sarkar A."/>
            <person name="Savel G."/>
            <person name="Schacherer J."/>
            <person name="Sherman D."/>
            <person name="Straub M.-L."/>
            <person name="Stein N."/>
            <person name="Thierry A."/>
            <person name="Trautwein-Schult A."/>
            <person name="Westhof E."/>
            <person name="Worch S."/>
            <person name="Dujon B."/>
            <person name="Souciet J.-L."/>
            <person name="Wincker P."/>
            <person name="Scholz U."/>
            <person name="Neuveglise N."/>
        </authorList>
    </citation>
    <scope>NUCLEOTIDE SEQUENCE</scope>
    <source>
        <strain evidence="2">LS3</strain>
    </source>
</reference>
<dbReference type="InterPro" id="IPR050228">
    <property type="entry name" value="Carboxylesterase_BioH"/>
</dbReference>
<sequence length="290" mass="32231">MGGIQGIIRGDMCTYLLTSTMPHLDVPGATIYYEVRGDGPPLLFIPGAQGTGAIFHETAELLTSHFSVVCWDRRGFSKSVINGYFDINNKLEADADDAQRLISYISKGPAYVYGSSNGAIVALELLKRHPQHVRKAIIHEPPAFDVLPPDQRKQAIEATQMVYDKYRSDGPIAGMEAFASMAFRGDDIEYGLLFLDPGRGGDVRANHFYWYEFELRQYTSAPVDIQSLHQVKEKVIPSAGRNTLEHVAAMPPSLISQELGVSFVTIEGGHMPYYTDPEKFARDLKRVFSP</sequence>
<reference evidence="2" key="1">
    <citation type="submission" date="2014-02" db="EMBL/GenBank/DDBJ databases">
        <authorList>
            <person name="Genoscope - CEA"/>
        </authorList>
    </citation>
    <scope>NUCLEOTIDE SEQUENCE</scope>
    <source>
        <strain evidence="2">LS3</strain>
    </source>
</reference>